<dbReference type="OrthoDB" id="4062651at2759"/>
<dbReference type="GO" id="GO:0016301">
    <property type="term" value="F:kinase activity"/>
    <property type="evidence" value="ECO:0007669"/>
    <property type="project" value="UniProtKB-KW"/>
</dbReference>
<dbReference type="AlphaFoldDB" id="A0A9W7J4R8"/>
<keyword evidence="2" id="KW-0732">Signal</keyword>
<protein>
    <submittedName>
        <fullName evidence="8">Wall-associated kinase 2</fullName>
    </submittedName>
</protein>
<evidence type="ECO:0000313" key="9">
    <source>
        <dbReference type="Proteomes" id="UP001165190"/>
    </source>
</evidence>
<evidence type="ECO:0000256" key="1">
    <source>
        <dbReference type="ARBA" id="ARBA00022536"/>
    </source>
</evidence>
<keyword evidence="1" id="KW-0245">EGF-like domain</keyword>
<reference evidence="8" key="1">
    <citation type="submission" date="2023-05" db="EMBL/GenBank/DDBJ databases">
        <title>Genome and transcriptome analyses reveal genes involved in the formation of fine ridges on petal epidermal cells in Hibiscus trionum.</title>
        <authorList>
            <person name="Koshimizu S."/>
            <person name="Masuda S."/>
            <person name="Ishii T."/>
            <person name="Shirasu K."/>
            <person name="Hoshino A."/>
            <person name="Arita M."/>
        </authorList>
    </citation>
    <scope>NUCLEOTIDE SEQUENCE</scope>
    <source>
        <strain evidence="8">Hamamatsu line</strain>
    </source>
</reference>
<keyword evidence="8" id="KW-0808">Transferase</keyword>
<dbReference type="Pfam" id="PF07645">
    <property type="entry name" value="EGF_CA"/>
    <property type="match status" value="1"/>
</dbReference>
<evidence type="ECO:0000256" key="5">
    <source>
        <dbReference type="SAM" id="Phobius"/>
    </source>
</evidence>
<keyword evidence="4" id="KW-1015">Disulfide bond</keyword>
<proteinExistence type="predicted"/>
<keyword evidence="3" id="KW-0677">Repeat</keyword>
<dbReference type="SUPFAM" id="SSF57184">
    <property type="entry name" value="Growth factor receptor domain"/>
    <property type="match status" value="1"/>
</dbReference>
<evidence type="ECO:0000259" key="7">
    <source>
        <dbReference type="SMART" id="SM00181"/>
    </source>
</evidence>
<dbReference type="Proteomes" id="UP001165190">
    <property type="component" value="Unassembled WGS sequence"/>
</dbReference>
<dbReference type="CDD" id="cd00054">
    <property type="entry name" value="EGF_CA"/>
    <property type="match status" value="1"/>
</dbReference>
<feature type="domain" description="EGF-like calcium-binding" evidence="6">
    <location>
        <begin position="44"/>
        <end position="83"/>
    </location>
</feature>
<organism evidence="8 9">
    <name type="scientific">Hibiscus trionum</name>
    <name type="common">Flower of an hour</name>
    <dbReference type="NCBI Taxonomy" id="183268"/>
    <lineage>
        <taxon>Eukaryota</taxon>
        <taxon>Viridiplantae</taxon>
        <taxon>Streptophyta</taxon>
        <taxon>Embryophyta</taxon>
        <taxon>Tracheophyta</taxon>
        <taxon>Spermatophyta</taxon>
        <taxon>Magnoliopsida</taxon>
        <taxon>eudicotyledons</taxon>
        <taxon>Gunneridae</taxon>
        <taxon>Pentapetalae</taxon>
        <taxon>rosids</taxon>
        <taxon>malvids</taxon>
        <taxon>Malvales</taxon>
        <taxon>Malvaceae</taxon>
        <taxon>Malvoideae</taxon>
        <taxon>Hibiscus</taxon>
    </lineage>
</organism>
<feature type="transmembrane region" description="Helical" evidence="5">
    <location>
        <begin position="94"/>
        <end position="116"/>
    </location>
</feature>
<dbReference type="SMART" id="SM00181">
    <property type="entry name" value="EGF"/>
    <property type="match status" value="2"/>
</dbReference>
<dbReference type="Gene3D" id="2.90.20.10">
    <property type="entry name" value="Plasmodium vivax P25 domain"/>
    <property type="match status" value="1"/>
</dbReference>
<dbReference type="PANTHER" id="PTHR24039">
    <property type="entry name" value="FIBRILLIN-RELATED"/>
    <property type="match status" value="1"/>
</dbReference>
<dbReference type="Pfam" id="PF00008">
    <property type="entry name" value="EGF"/>
    <property type="match status" value="1"/>
</dbReference>
<keyword evidence="5" id="KW-0812">Transmembrane</keyword>
<dbReference type="InterPro" id="IPR049883">
    <property type="entry name" value="NOTCH1_EGF-like"/>
</dbReference>
<feature type="domain" description="EGF-like" evidence="7">
    <location>
        <begin position="6"/>
        <end position="43"/>
    </location>
</feature>
<dbReference type="InterPro" id="IPR009030">
    <property type="entry name" value="Growth_fac_rcpt_cys_sf"/>
</dbReference>
<keyword evidence="5" id="KW-0472">Membrane</keyword>
<sequence>MEDMNSFACKGNRTCVDSDNTYGYLCKCFHGYKGNPYLSNGCQDECEILQPCNGTCLNLLGSYNCSCPEGFVGDGWKNGTACTRPIHDKSPVNFALGIGFAFIALLLGIALLLLMLRQRQIGKLRQKYFLQNAFGANKKISR</sequence>
<keyword evidence="8" id="KW-0418">Kinase</keyword>
<comment type="caution">
    <text evidence="8">The sequence shown here is derived from an EMBL/GenBank/DDBJ whole genome shotgun (WGS) entry which is preliminary data.</text>
</comment>
<gene>
    <name evidence="8" type="ORF">HRI_004482500</name>
</gene>
<evidence type="ECO:0000313" key="8">
    <source>
        <dbReference type="EMBL" id="GMJ08133.1"/>
    </source>
</evidence>
<name>A0A9W7J4R8_HIBTR</name>
<feature type="domain" description="EGF-like" evidence="7">
    <location>
        <begin position="45"/>
        <end position="83"/>
    </location>
</feature>
<dbReference type="FunFam" id="2.10.25.10:FF:000038">
    <property type="entry name" value="Fibrillin 2"/>
    <property type="match status" value="1"/>
</dbReference>
<evidence type="ECO:0000256" key="3">
    <source>
        <dbReference type="ARBA" id="ARBA00022737"/>
    </source>
</evidence>
<keyword evidence="9" id="KW-1185">Reference proteome</keyword>
<accession>A0A9W7J4R8</accession>
<dbReference type="SMART" id="SM00179">
    <property type="entry name" value="EGF_CA"/>
    <property type="match status" value="1"/>
</dbReference>
<keyword evidence="5" id="KW-1133">Transmembrane helix</keyword>
<evidence type="ECO:0000256" key="4">
    <source>
        <dbReference type="ARBA" id="ARBA00023157"/>
    </source>
</evidence>
<dbReference type="InterPro" id="IPR000742">
    <property type="entry name" value="EGF"/>
</dbReference>
<dbReference type="EMBL" id="BSYR01000050">
    <property type="protein sequence ID" value="GMJ08133.1"/>
    <property type="molecule type" value="Genomic_DNA"/>
</dbReference>
<dbReference type="GO" id="GO:0005509">
    <property type="term" value="F:calcium ion binding"/>
    <property type="evidence" value="ECO:0007669"/>
    <property type="project" value="InterPro"/>
</dbReference>
<dbReference type="InterPro" id="IPR001881">
    <property type="entry name" value="EGF-like_Ca-bd_dom"/>
</dbReference>
<evidence type="ECO:0000259" key="6">
    <source>
        <dbReference type="SMART" id="SM00179"/>
    </source>
</evidence>
<evidence type="ECO:0000256" key="2">
    <source>
        <dbReference type="ARBA" id="ARBA00022729"/>
    </source>
</evidence>